<name>A0A3M7SB20_BRAPC</name>
<evidence type="ECO:0000256" key="1">
    <source>
        <dbReference type="SAM" id="Phobius"/>
    </source>
</evidence>
<evidence type="ECO:0000313" key="2">
    <source>
        <dbReference type="EMBL" id="RNA33004.1"/>
    </source>
</evidence>
<gene>
    <name evidence="2" type="ORF">BpHYR1_037739</name>
</gene>
<dbReference type="Proteomes" id="UP000276133">
    <property type="component" value="Unassembled WGS sequence"/>
</dbReference>
<comment type="caution">
    <text evidence="2">The sequence shown here is derived from an EMBL/GenBank/DDBJ whole genome shotgun (WGS) entry which is preliminary data.</text>
</comment>
<keyword evidence="1" id="KW-1133">Transmembrane helix</keyword>
<protein>
    <submittedName>
        <fullName evidence="2">Uncharacterized protein</fullName>
    </submittedName>
</protein>
<feature type="transmembrane region" description="Helical" evidence="1">
    <location>
        <begin position="7"/>
        <end position="28"/>
    </location>
</feature>
<dbReference type="AlphaFoldDB" id="A0A3M7SB20"/>
<dbReference type="EMBL" id="REGN01001715">
    <property type="protein sequence ID" value="RNA33004.1"/>
    <property type="molecule type" value="Genomic_DNA"/>
</dbReference>
<organism evidence="2 3">
    <name type="scientific">Brachionus plicatilis</name>
    <name type="common">Marine rotifer</name>
    <name type="synonym">Brachionus muelleri</name>
    <dbReference type="NCBI Taxonomy" id="10195"/>
    <lineage>
        <taxon>Eukaryota</taxon>
        <taxon>Metazoa</taxon>
        <taxon>Spiralia</taxon>
        <taxon>Gnathifera</taxon>
        <taxon>Rotifera</taxon>
        <taxon>Eurotatoria</taxon>
        <taxon>Monogononta</taxon>
        <taxon>Pseudotrocha</taxon>
        <taxon>Ploima</taxon>
        <taxon>Brachionidae</taxon>
        <taxon>Brachionus</taxon>
    </lineage>
</organism>
<keyword evidence="1" id="KW-0812">Transmembrane</keyword>
<sequence length="61" mass="7218">MVIKNLCFNFIVCYFANIFAAFVSNFSISYTSLLQLSHVNMSHESFFRNHYNVIRTYINNL</sequence>
<accession>A0A3M7SB20</accession>
<keyword evidence="1" id="KW-0472">Membrane</keyword>
<reference evidence="2 3" key="1">
    <citation type="journal article" date="2018" name="Sci. Rep.">
        <title>Genomic signatures of local adaptation to the degree of environmental predictability in rotifers.</title>
        <authorList>
            <person name="Franch-Gras L."/>
            <person name="Hahn C."/>
            <person name="Garcia-Roger E.M."/>
            <person name="Carmona M.J."/>
            <person name="Serra M."/>
            <person name="Gomez A."/>
        </authorList>
    </citation>
    <scope>NUCLEOTIDE SEQUENCE [LARGE SCALE GENOMIC DNA]</scope>
    <source>
        <strain evidence="2">HYR1</strain>
    </source>
</reference>
<proteinExistence type="predicted"/>
<evidence type="ECO:0000313" key="3">
    <source>
        <dbReference type="Proteomes" id="UP000276133"/>
    </source>
</evidence>
<keyword evidence="3" id="KW-1185">Reference proteome</keyword>